<dbReference type="GO" id="GO:0004386">
    <property type="term" value="F:helicase activity"/>
    <property type="evidence" value="ECO:0007669"/>
    <property type="project" value="UniProtKB-KW"/>
</dbReference>
<feature type="domain" description="Helicase C-terminal" evidence="12">
    <location>
        <begin position="1605"/>
        <end position="1759"/>
    </location>
</feature>
<dbReference type="CDD" id="cd18007">
    <property type="entry name" value="DEXHc_ATRX-like"/>
    <property type="match status" value="1"/>
</dbReference>
<feature type="compositionally biased region" description="Acidic residues" evidence="10">
    <location>
        <begin position="829"/>
        <end position="838"/>
    </location>
</feature>
<feature type="compositionally biased region" description="Basic and acidic residues" evidence="10">
    <location>
        <begin position="950"/>
        <end position="959"/>
    </location>
</feature>
<comment type="subcellular location">
    <subcellularLocation>
        <location evidence="1">Nucleus</location>
    </subcellularLocation>
</comment>
<evidence type="ECO:0000256" key="1">
    <source>
        <dbReference type="ARBA" id="ARBA00004123"/>
    </source>
</evidence>
<dbReference type="SMART" id="SM00487">
    <property type="entry name" value="DEXDc"/>
    <property type="match status" value="1"/>
</dbReference>
<organism evidence="13 14">
    <name type="scientific">Sphaerosporella brunnea</name>
    <dbReference type="NCBI Taxonomy" id="1250544"/>
    <lineage>
        <taxon>Eukaryota</taxon>
        <taxon>Fungi</taxon>
        <taxon>Dikarya</taxon>
        <taxon>Ascomycota</taxon>
        <taxon>Pezizomycotina</taxon>
        <taxon>Pezizomycetes</taxon>
        <taxon>Pezizales</taxon>
        <taxon>Pyronemataceae</taxon>
        <taxon>Sphaerosporella</taxon>
    </lineage>
</organism>
<feature type="region of interest" description="Disordered" evidence="10">
    <location>
        <begin position="284"/>
        <end position="303"/>
    </location>
</feature>
<feature type="compositionally biased region" description="Acidic residues" evidence="10">
    <location>
        <begin position="927"/>
        <end position="938"/>
    </location>
</feature>
<dbReference type="Pfam" id="PF00271">
    <property type="entry name" value="Helicase_C"/>
    <property type="match status" value="1"/>
</dbReference>
<comment type="caution">
    <text evidence="13">The sequence shown here is derived from an EMBL/GenBank/DDBJ whole genome shotgun (WGS) entry which is preliminary data.</text>
</comment>
<dbReference type="GO" id="GO:0005524">
    <property type="term" value="F:ATP binding"/>
    <property type="evidence" value="ECO:0007669"/>
    <property type="project" value="UniProtKB-KW"/>
</dbReference>
<protein>
    <recommendedName>
        <fullName evidence="15">P-loop containing nucleoside triphosphate hydrolase protein</fullName>
    </recommendedName>
</protein>
<evidence type="ECO:0000256" key="8">
    <source>
        <dbReference type="ARBA" id="ARBA00023242"/>
    </source>
</evidence>
<keyword evidence="6" id="KW-0067">ATP-binding</keyword>
<evidence type="ECO:0000259" key="12">
    <source>
        <dbReference type="PROSITE" id="PS51194"/>
    </source>
</evidence>
<dbReference type="OrthoDB" id="2020972at2759"/>
<feature type="region of interest" description="Disordered" evidence="10">
    <location>
        <begin position="1927"/>
        <end position="2009"/>
    </location>
</feature>
<feature type="compositionally biased region" description="Basic residues" evidence="10">
    <location>
        <begin position="120"/>
        <end position="130"/>
    </location>
</feature>
<feature type="compositionally biased region" description="Low complexity" evidence="10">
    <location>
        <begin position="1543"/>
        <end position="1554"/>
    </location>
</feature>
<dbReference type="GO" id="GO:0016887">
    <property type="term" value="F:ATP hydrolysis activity"/>
    <property type="evidence" value="ECO:0007669"/>
    <property type="project" value="InterPro"/>
</dbReference>
<dbReference type="InterPro" id="IPR056026">
    <property type="entry name" value="DUF7607"/>
</dbReference>
<feature type="compositionally biased region" description="Basic and acidic residues" evidence="10">
    <location>
        <begin position="847"/>
        <end position="863"/>
    </location>
</feature>
<dbReference type="SMART" id="SM00490">
    <property type="entry name" value="HELICc"/>
    <property type="match status" value="1"/>
</dbReference>
<evidence type="ECO:0000256" key="9">
    <source>
        <dbReference type="SAM" id="Coils"/>
    </source>
</evidence>
<dbReference type="InterPro" id="IPR014001">
    <property type="entry name" value="Helicase_ATP-bd"/>
</dbReference>
<feature type="region of interest" description="Disordered" evidence="10">
    <location>
        <begin position="1537"/>
        <end position="1578"/>
    </location>
</feature>
<feature type="compositionally biased region" description="Low complexity" evidence="10">
    <location>
        <begin position="248"/>
        <end position="259"/>
    </location>
</feature>
<evidence type="ECO:0000256" key="2">
    <source>
        <dbReference type="ARBA" id="ARBA00007025"/>
    </source>
</evidence>
<dbReference type="InterPro" id="IPR000330">
    <property type="entry name" value="SNF2_N"/>
</dbReference>
<evidence type="ECO:0000256" key="5">
    <source>
        <dbReference type="ARBA" id="ARBA00022806"/>
    </source>
</evidence>
<feature type="region of interest" description="Disordered" evidence="10">
    <location>
        <begin position="747"/>
        <end position="959"/>
    </location>
</feature>
<feature type="compositionally biased region" description="Pro residues" evidence="10">
    <location>
        <begin position="290"/>
        <end position="300"/>
    </location>
</feature>
<evidence type="ECO:0000256" key="3">
    <source>
        <dbReference type="ARBA" id="ARBA00022741"/>
    </source>
</evidence>
<feature type="compositionally biased region" description="Acidic residues" evidence="10">
    <location>
        <begin position="386"/>
        <end position="396"/>
    </location>
</feature>
<keyword evidence="7" id="KW-0238">DNA-binding</keyword>
<evidence type="ECO:0000313" key="14">
    <source>
        <dbReference type="Proteomes" id="UP000326924"/>
    </source>
</evidence>
<dbReference type="PANTHER" id="PTHR45797:SF1">
    <property type="entry name" value="HELICASE ARIP4"/>
    <property type="match status" value="1"/>
</dbReference>
<feature type="compositionally biased region" description="Acidic residues" evidence="10">
    <location>
        <begin position="1103"/>
        <end position="1113"/>
    </location>
</feature>
<evidence type="ECO:0008006" key="15">
    <source>
        <dbReference type="Google" id="ProtNLM"/>
    </source>
</evidence>
<feature type="region of interest" description="Disordered" evidence="10">
    <location>
        <begin position="1079"/>
        <end position="1139"/>
    </location>
</feature>
<feature type="compositionally biased region" description="Low complexity" evidence="10">
    <location>
        <begin position="1997"/>
        <end position="2009"/>
    </location>
</feature>
<reference evidence="13 14" key="1">
    <citation type="submission" date="2019-09" db="EMBL/GenBank/DDBJ databases">
        <title>Draft genome of the ectomycorrhizal ascomycete Sphaerosporella brunnea.</title>
        <authorList>
            <consortium name="DOE Joint Genome Institute"/>
            <person name="Benucci G.M."/>
            <person name="Marozzi G."/>
            <person name="Antonielli L."/>
            <person name="Sanchez S."/>
            <person name="Marco P."/>
            <person name="Wang X."/>
            <person name="Falini L.B."/>
            <person name="Barry K."/>
            <person name="Haridas S."/>
            <person name="Lipzen A."/>
            <person name="Labutti K."/>
            <person name="Grigoriev I.V."/>
            <person name="Murat C."/>
            <person name="Martin F."/>
            <person name="Albertini E."/>
            <person name="Donnini D."/>
            <person name="Bonito G."/>
        </authorList>
    </citation>
    <scope>NUCLEOTIDE SEQUENCE [LARGE SCALE GENOMIC DNA]</scope>
    <source>
        <strain evidence="13 14">Sb_GMNB300</strain>
    </source>
</reference>
<dbReference type="PANTHER" id="PTHR45797">
    <property type="entry name" value="RAD54-LIKE"/>
    <property type="match status" value="1"/>
</dbReference>
<keyword evidence="5" id="KW-0347">Helicase</keyword>
<gene>
    <name evidence="13" type="ORF">FN846DRAFT_891954</name>
</gene>
<feature type="compositionally biased region" description="Low complexity" evidence="10">
    <location>
        <begin position="1929"/>
        <end position="1964"/>
    </location>
</feature>
<dbReference type="Pfam" id="PF24580">
    <property type="entry name" value="DUF7607"/>
    <property type="match status" value="1"/>
</dbReference>
<dbReference type="Pfam" id="PF00176">
    <property type="entry name" value="SNF2-rel_dom"/>
    <property type="match status" value="1"/>
</dbReference>
<evidence type="ECO:0000256" key="4">
    <source>
        <dbReference type="ARBA" id="ARBA00022801"/>
    </source>
</evidence>
<dbReference type="Proteomes" id="UP000326924">
    <property type="component" value="Unassembled WGS sequence"/>
</dbReference>
<proteinExistence type="inferred from homology"/>
<evidence type="ECO:0000259" key="11">
    <source>
        <dbReference type="PROSITE" id="PS51192"/>
    </source>
</evidence>
<dbReference type="Gene3D" id="3.40.50.300">
    <property type="entry name" value="P-loop containing nucleotide triphosphate hydrolases"/>
    <property type="match status" value="1"/>
</dbReference>
<dbReference type="EMBL" id="VXIS01000148">
    <property type="protein sequence ID" value="KAA8900862.1"/>
    <property type="molecule type" value="Genomic_DNA"/>
</dbReference>
<evidence type="ECO:0000313" key="13">
    <source>
        <dbReference type="EMBL" id="KAA8900862.1"/>
    </source>
</evidence>
<keyword evidence="14" id="KW-1185">Reference proteome</keyword>
<dbReference type="GO" id="GO:0003677">
    <property type="term" value="F:DNA binding"/>
    <property type="evidence" value="ECO:0007669"/>
    <property type="project" value="UniProtKB-KW"/>
</dbReference>
<comment type="similarity">
    <text evidence="2">Belongs to the SNF2/RAD54 helicase family.</text>
</comment>
<dbReference type="PROSITE" id="PS51192">
    <property type="entry name" value="HELICASE_ATP_BIND_1"/>
    <property type="match status" value="1"/>
</dbReference>
<dbReference type="InterPro" id="IPR001650">
    <property type="entry name" value="Helicase_C-like"/>
</dbReference>
<dbReference type="InterPro" id="IPR027417">
    <property type="entry name" value="P-loop_NTPase"/>
</dbReference>
<evidence type="ECO:0000256" key="10">
    <source>
        <dbReference type="SAM" id="MobiDB-lite"/>
    </source>
</evidence>
<name>A0A5J5ESC1_9PEZI</name>
<feature type="region of interest" description="Disordered" evidence="10">
    <location>
        <begin position="2044"/>
        <end position="2118"/>
    </location>
</feature>
<dbReference type="CDD" id="cd18793">
    <property type="entry name" value="SF2_C_SNF"/>
    <property type="match status" value="1"/>
</dbReference>
<feature type="region of interest" description="Disordered" evidence="10">
    <location>
        <begin position="117"/>
        <end position="141"/>
    </location>
</feature>
<sequence>MANALGNVDPFNYTIDQTIQALSLYLDKRDVEALRLNEVSGRVLLNTASYETLKTELGIIPLGRREGIMSVVADLRRRSEAYRNHILQYAANLPLPEDEDEEEQKLIASCYLPDPINTTAHKKRRHHNLRPRSSSPPRPPGLLGLVPHVPAVYVRAPFAPGEHGRKYVPLLDYVAEENRAHAERGGLDPSSSVFHDAEETMKIPDTLATLDDDTQGEELPMERTTLKEDSTATEPTKWTSIDVTMEDSSPPQLEPLVSEPEPELPAGPKRIAPTLVAPLVEPVEAADPSEPVPEPEPPAGPKRIAPTFIAPIFEPVEAADPSEPVPEPEPPAGPKRIAPTFIAPIFEPVEAADPSEPVPEPEPPAGPKRIAPTLVAPLVEPAEVADLSESEPEPEPEQPVRGRRLRKRYLPVKARKIETLFYDVEIGEEILLNDDEDDDFKLIPKCTRFPGEDRYVSRRICRLLKDNSQIIDDLDVGFATSSAAGQLVRVTRRDCPRFGIKHYGDAQRFLRKYEHQSFSVFDVEPNNTVRVHRQSMETLQLPWPPETYAAPKKTGSDIQIVRHADNTVTGIDPNDNSNHDFDYLLKWQNVDGGDEVLPLFGESDEENEYDVQTWREIQAEFGPLDKVPGRSSKRRIPLTTVEIEEAIAAAIRELVQIWRQKKFPKVEQTAYRLWRQAKKDRSRKLYTRKTRERIEHLENRLQKMKEEILAGEGDWPSKDVVRKKAKASMEVTIFEREEAKWYIDLLAHEDQPSKPPPRPKKSRTAVEVGENEVGEKRPTDDGADSDVDVETIGSESDEDRIDKDEDDEMAGFIVADPEVRELIQASQELEIDSSDEDVTDHRRRRRVVQDRREVQNSQDHDGDTNMGDGIASDGEDPVAIQVKSEHQSPPLVSQKSHPEVIDLTGDSPPRNSKPRTNRYPVQIVDLSLDDGDDDDGNDDDRAPPAKKAKPAPELETPRDRGFELLKQGLMEDPTLLFNMYFRIRDVGEQDFSAWFGAIKTGIKSWNKKNPGAKYSAHEEYLHKTMIKFYALRTLGSDMDRNDLTVQDRMALNNIENFRRFTRDVARIFKMDQEIGYEEAEEETIQLPADRNGAQKRGNKHYESDDEDELDDDNAPPSSHRKRKLPEFVESQASKKARENAMRANMTIQRRIRERQTQALAKGEVLGGGKLEINLGHLAKHSPIYIIDDIANILKPHQIEGVRFLWKTLVQTGLHTGALLAHTMGLGKTLQVITFLYTLAVAGSSPDKKVYEQIPEHLRKSKTLIICPPGLVENWWDEFHNWLPFDRNLKRLSEEYIGKLYRADSAIGGPQARSRIIAEWNSTGGVLLMGFQTFRAHVMPPKVTEETENVKEILWKGPNVIVADEAHYLKNRKNGKLAGAASQFESKSRIAMTGSPLANNLEEYWAMIDWIDPGYLGDEAEFRHKYKSPITDGLYVDSSQAERRRSLTMLQALRRDLSLKIHRADIDVIKSEMPSKTEFRITIPLTKLQAEMYNRFVMDPLTTGYAGYFDVVISLQLINGHPSMFVEKLEERERKAALLKKQAKQPATVDGGSSDSDGEEGHGDGQEEGQEEGRYLEDIPKPYPWARPLLESHRDSGEEHSYKMLAFRQHCVALQEKTLVFSHSIPSLNILENHLKDMKVDYWRLDGKTPIADRQKGAKNFNTGKICVCLISTEAGGLGLNLPGANRIIIFDFKHSPMWETQAVGRAFRLGQKKHVYVYRFLCGGTFEDSLWNQAQLKTQLSSRVVDKKAPRREAQKKMLRMHLQPLREIEKNDLSAYVGKDPVLDRILEDGGEYIYAIEHTDTFISNIEEPLTEEEEKQVDAWLKDLQESRKKPHGVVSSIKQPITDEEIDAWLKNLQGPRKKPLVATLPPAGVVSSASCGPSTAGWPPAATLGIPSYPLAPVPGQPAAGTKPWENLQFRNDAAVPKNALGAPSSRPLSLAASAKTNGTATASTATTQPASSAALKADPSAQPLGGVAPSVPQAEVGSSSQAPREATLTSTSFSSSHLSAEGRAITSFRLLEGGRSAAIRDQGSRTMASETRQALQELNKKARTSLPISGTVPTTTERRREPDCRTTLPGTQAPRRGLPTPGPASASSNRFGLTMQHLPPLFNQKRDK</sequence>
<dbReference type="Gene3D" id="3.40.50.10810">
    <property type="entry name" value="Tandem AAA-ATPase domain"/>
    <property type="match status" value="1"/>
</dbReference>
<dbReference type="InterPro" id="IPR038718">
    <property type="entry name" value="SNF2-like_sf"/>
</dbReference>
<feature type="region of interest" description="Disordered" evidence="10">
    <location>
        <begin position="383"/>
        <end position="402"/>
    </location>
</feature>
<evidence type="ECO:0000256" key="6">
    <source>
        <dbReference type="ARBA" id="ARBA00022840"/>
    </source>
</evidence>
<keyword evidence="4" id="KW-0378">Hydrolase</keyword>
<keyword evidence="3" id="KW-0547">Nucleotide-binding</keyword>
<keyword evidence="8" id="KW-0539">Nucleus</keyword>
<dbReference type="SUPFAM" id="SSF52540">
    <property type="entry name" value="P-loop containing nucleoside triphosphate hydrolases"/>
    <property type="match status" value="2"/>
</dbReference>
<feature type="compositionally biased region" description="Basic and acidic residues" evidence="10">
    <location>
        <begin position="1558"/>
        <end position="1578"/>
    </location>
</feature>
<accession>A0A5J5ESC1</accession>
<feature type="domain" description="Helicase ATP-binding" evidence="11">
    <location>
        <begin position="1208"/>
        <end position="1413"/>
    </location>
</feature>
<feature type="region of interest" description="Disordered" evidence="10">
    <location>
        <begin position="244"/>
        <end position="263"/>
    </location>
</feature>
<keyword evidence="9" id="KW-0175">Coiled coil</keyword>
<feature type="coiled-coil region" evidence="9">
    <location>
        <begin position="687"/>
        <end position="714"/>
    </location>
</feature>
<feature type="compositionally biased region" description="Acidic residues" evidence="10">
    <location>
        <begin position="781"/>
        <end position="809"/>
    </location>
</feature>
<evidence type="ECO:0000256" key="7">
    <source>
        <dbReference type="ARBA" id="ARBA00023125"/>
    </source>
</evidence>
<dbReference type="InterPro" id="IPR049730">
    <property type="entry name" value="SNF2/RAD54-like_C"/>
</dbReference>
<dbReference type="PROSITE" id="PS51194">
    <property type="entry name" value="HELICASE_CTER"/>
    <property type="match status" value="1"/>
</dbReference>
<dbReference type="GO" id="GO:0005634">
    <property type="term" value="C:nucleus"/>
    <property type="evidence" value="ECO:0007669"/>
    <property type="project" value="UniProtKB-SubCell"/>
</dbReference>
<dbReference type="InterPro" id="IPR044574">
    <property type="entry name" value="ARIP4-like"/>
</dbReference>
<dbReference type="InParanoid" id="A0A5J5ESC1"/>